<reference evidence="1" key="1">
    <citation type="submission" date="2012-01" db="EMBL/GenBank/DDBJ databases">
        <title>The Genome Sequence of Treponema denticola H-22.</title>
        <authorList>
            <consortium name="The Broad Institute Genome Sequencing Platform"/>
            <person name="Earl A."/>
            <person name="Ward D."/>
            <person name="Feldgarden M."/>
            <person name="Gevers D."/>
            <person name="Blanton J.M."/>
            <person name="Fenno C.J."/>
            <person name="Baranova O.V."/>
            <person name="Mathney J."/>
            <person name="Dewhirst F.E."/>
            <person name="Izard J."/>
            <person name="Young S.K."/>
            <person name="Zeng Q."/>
            <person name="Gargeya S."/>
            <person name="Fitzgerald M."/>
            <person name="Haas B."/>
            <person name="Abouelleil A."/>
            <person name="Alvarado L."/>
            <person name="Arachchi H.M."/>
            <person name="Berlin A."/>
            <person name="Chapman S.B."/>
            <person name="Gearin G."/>
            <person name="Goldberg J."/>
            <person name="Griggs A."/>
            <person name="Gujja S."/>
            <person name="Hansen M."/>
            <person name="Heiman D."/>
            <person name="Howarth C."/>
            <person name="Larimer J."/>
            <person name="Lui A."/>
            <person name="MacDonald P.J.P."/>
            <person name="McCowen C."/>
            <person name="Montmayeur A."/>
            <person name="Murphy C."/>
            <person name="Neiman D."/>
            <person name="Pearson M."/>
            <person name="Priest M."/>
            <person name="Roberts A."/>
            <person name="Saif S."/>
            <person name="Shea T."/>
            <person name="Sisk P."/>
            <person name="Stolte C."/>
            <person name="Sykes S."/>
            <person name="Wortman J."/>
            <person name="Nusbaum C."/>
            <person name="Birren B."/>
        </authorList>
    </citation>
    <scope>NUCLEOTIDE SEQUENCE [LARGE SCALE GENOMIC DNA]</scope>
    <source>
        <strain evidence="1">H-22</strain>
    </source>
</reference>
<comment type="caution">
    <text evidence="1">The sequence shown here is derived from an EMBL/GenBank/DDBJ whole genome shotgun (WGS) entry which is preliminary data.</text>
</comment>
<evidence type="ECO:0008006" key="2">
    <source>
        <dbReference type="Google" id="ProtNLM"/>
    </source>
</evidence>
<proteinExistence type="predicted"/>
<name>A0A0E2E6W9_TREDN</name>
<dbReference type="Proteomes" id="UP000011705">
    <property type="component" value="Chromosome"/>
</dbReference>
<dbReference type="InterPro" id="IPR045944">
    <property type="entry name" value="DUF6364"/>
</dbReference>
<dbReference type="HOGENOM" id="CLU_198286_0_0_12"/>
<dbReference type="InterPro" id="IPR010985">
    <property type="entry name" value="Ribbon_hlx_hlx"/>
</dbReference>
<evidence type="ECO:0000313" key="1">
    <source>
        <dbReference type="EMBL" id="EMB33828.1"/>
    </source>
</evidence>
<dbReference type="AlphaFoldDB" id="A0A0E2E6W9"/>
<gene>
    <name evidence="1" type="ORF">HMPREF9726_01208</name>
</gene>
<sequence>MKNITLSLDEDILTAGQEYAKHQNISFNSLIRKLLEQTIHPQKNEWLDDTFSLMDKVYISSEKKQWTRDELYRE</sequence>
<dbReference type="RefSeq" id="WP_002667360.1">
    <property type="nucleotide sequence ID" value="NZ_CM001795.1"/>
</dbReference>
<dbReference type="PATRIC" id="fig|999432.5.peg.1258"/>
<dbReference type="Pfam" id="PF19891">
    <property type="entry name" value="DUF6364"/>
    <property type="match status" value="1"/>
</dbReference>
<protein>
    <recommendedName>
        <fullName evidence="2">Ribbon-helix-helix protein CopG domain-containing protein</fullName>
    </recommendedName>
</protein>
<accession>A0A0E2E6W9</accession>
<dbReference type="GO" id="GO:0006355">
    <property type="term" value="P:regulation of DNA-templated transcription"/>
    <property type="evidence" value="ECO:0007669"/>
    <property type="project" value="InterPro"/>
</dbReference>
<dbReference type="EMBL" id="AGDV01000010">
    <property type="protein sequence ID" value="EMB33828.1"/>
    <property type="molecule type" value="Genomic_DNA"/>
</dbReference>
<dbReference type="SUPFAM" id="SSF47598">
    <property type="entry name" value="Ribbon-helix-helix"/>
    <property type="match status" value="1"/>
</dbReference>
<organism evidence="1">
    <name type="scientific">Treponema denticola H-22</name>
    <dbReference type="NCBI Taxonomy" id="999432"/>
    <lineage>
        <taxon>Bacteria</taxon>
        <taxon>Pseudomonadati</taxon>
        <taxon>Spirochaetota</taxon>
        <taxon>Spirochaetia</taxon>
        <taxon>Spirochaetales</taxon>
        <taxon>Treponemataceae</taxon>
        <taxon>Treponema</taxon>
    </lineage>
</organism>